<dbReference type="PANTHER" id="PTHR33164">
    <property type="entry name" value="TRANSCRIPTIONAL REGULATOR, MARR FAMILY"/>
    <property type="match status" value="1"/>
</dbReference>
<dbReference type="GO" id="GO:0006950">
    <property type="term" value="P:response to stress"/>
    <property type="evidence" value="ECO:0007669"/>
    <property type="project" value="TreeGrafter"/>
</dbReference>
<dbReference type="SUPFAM" id="SSF46785">
    <property type="entry name" value="Winged helix' DNA-binding domain"/>
    <property type="match status" value="1"/>
</dbReference>
<evidence type="ECO:0000259" key="1">
    <source>
        <dbReference type="PROSITE" id="PS50995"/>
    </source>
</evidence>
<dbReference type="PROSITE" id="PS50995">
    <property type="entry name" value="HTH_MARR_2"/>
    <property type="match status" value="1"/>
</dbReference>
<dbReference type="InterPro" id="IPR000835">
    <property type="entry name" value="HTH_MarR-typ"/>
</dbReference>
<dbReference type="InterPro" id="IPR036388">
    <property type="entry name" value="WH-like_DNA-bd_sf"/>
</dbReference>
<dbReference type="RefSeq" id="WP_246105317.1">
    <property type="nucleotide sequence ID" value="NZ_CP036259.1"/>
</dbReference>
<dbReference type="GO" id="GO:0003700">
    <property type="term" value="F:DNA-binding transcription factor activity"/>
    <property type="evidence" value="ECO:0007669"/>
    <property type="project" value="InterPro"/>
</dbReference>
<dbReference type="Gene3D" id="1.10.10.10">
    <property type="entry name" value="Winged helix-like DNA-binding domain superfamily/Winged helix DNA-binding domain"/>
    <property type="match status" value="1"/>
</dbReference>
<dbReference type="PRINTS" id="PR00598">
    <property type="entry name" value="HTHMARR"/>
</dbReference>
<protein>
    <submittedName>
        <fullName evidence="2">MarR family protein</fullName>
    </submittedName>
</protein>
<dbReference type="AlphaFoldDB" id="A0A517DWR0"/>
<organism evidence="2 3">
    <name type="scientific">Sporomusa termitida</name>
    <dbReference type="NCBI Taxonomy" id="2377"/>
    <lineage>
        <taxon>Bacteria</taxon>
        <taxon>Bacillati</taxon>
        <taxon>Bacillota</taxon>
        <taxon>Negativicutes</taxon>
        <taxon>Selenomonadales</taxon>
        <taxon>Sporomusaceae</taxon>
        <taxon>Sporomusa</taxon>
    </lineage>
</organism>
<name>A0A517DWR0_9FIRM</name>
<dbReference type="InterPro" id="IPR036390">
    <property type="entry name" value="WH_DNA-bd_sf"/>
</dbReference>
<dbReference type="Proteomes" id="UP000320776">
    <property type="component" value="Chromosome"/>
</dbReference>
<evidence type="ECO:0000313" key="3">
    <source>
        <dbReference type="Proteomes" id="UP000320776"/>
    </source>
</evidence>
<feature type="domain" description="HTH marR-type" evidence="1">
    <location>
        <begin position="1"/>
        <end position="137"/>
    </location>
</feature>
<dbReference type="KEGG" id="sted:SPTER_31940"/>
<dbReference type="InterPro" id="IPR039422">
    <property type="entry name" value="MarR/SlyA-like"/>
</dbReference>
<dbReference type="EMBL" id="CP036259">
    <property type="protein sequence ID" value="QDR81782.1"/>
    <property type="molecule type" value="Genomic_DNA"/>
</dbReference>
<reference evidence="2 3" key="1">
    <citation type="submission" date="2019-02" db="EMBL/GenBank/DDBJ databases">
        <title>Closed genome of Sporomusa termitida DSM 4440.</title>
        <authorList>
            <person name="Poehlein A."/>
            <person name="Daniel R."/>
        </authorList>
    </citation>
    <scope>NUCLEOTIDE SEQUENCE [LARGE SCALE GENOMIC DNA]</scope>
    <source>
        <strain evidence="2 3">DSM 4440</strain>
    </source>
</reference>
<proteinExistence type="predicted"/>
<evidence type="ECO:0000313" key="2">
    <source>
        <dbReference type="EMBL" id="QDR81782.1"/>
    </source>
</evidence>
<sequence>MDRVKTAEMMFHLIPLLDKEFVRPVEQQFKTILTTAQVHVLAMLREKKATMTELSQAMLMSKQQMTPIIDKLVAAGFVRREYDNIDRRIIRIGITASGLNICESIKAKAMLLLEQKIERLEEQDVLRLNKAISELQQAITKMAY</sequence>
<gene>
    <name evidence="2" type="ORF">SPTER_31940</name>
</gene>
<keyword evidence="3" id="KW-1185">Reference proteome</keyword>
<accession>A0A517DWR0</accession>
<dbReference type="SMART" id="SM00347">
    <property type="entry name" value="HTH_MARR"/>
    <property type="match status" value="1"/>
</dbReference>
<dbReference type="Pfam" id="PF01047">
    <property type="entry name" value="MarR"/>
    <property type="match status" value="1"/>
</dbReference>
<dbReference type="PANTHER" id="PTHR33164:SF96">
    <property type="entry name" value="MARR-FAMILY TRANSCRIPTIONAL REGULATOR"/>
    <property type="match status" value="1"/>
</dbReference>